<dbReference type="KEGG" id="ccof:VC76_06940"/>
<sequence length="231" mass="27491">MLFGFDDKREFIPRVYSSLCKQELVKTFLIQYNASIDSALRIPLSYAKSAKDLKMPFQNFLQDVIHTPFGKIKNIDKNLTLNISYFQKRKSLIFKTKIFQNVDILRLLRAYFRGICFDAQVLFDFYVYDKISHQNQNRSIVQNDNLIIIDNKIAVLPLCKEVDLQNLNIDNEIQKISKFIYQNQFEQIYIVCPRNKKFTHFIQIKHFLCDLNKTMLKLVPYSITNKLIRRK</sequence>
<dbReference type="Proteomes" id="UP000361993">
    <property type="component" value="Unassembled WGS sequence"/>
</dbReference>
<dbReference type="KEGG" id="ccoo:ATE51_00794"/>
<dbReference type="EMBL" id="AACGUZ010000007">
    <property type="protein sequence ID" value="EAK5103622.1"/>
    <property type="molecule type" value="Genomic_DNA"/>
</dbReference>
<evidence type="ECO:0000313" key="10">
    <source>
        <dbReference type="Proteomes" id="UP000409545"/>
    </source>
</evidence>
<evidence type="ECO:0000313" key="7">
    <source>
        <dbReference type="Proteomes" id="UP000352088"/>
    </source>
</evidence>
<reference evidence="2 8" key="2">
    <citation type="submission" date="2018-05" db="EMBL/GenBank/DDBJ databases">
        <authorList>
            <consortium name="GenomeTrakr network: Whole genome sequencing for foodborne pathogen traceback"/>
        </authorList>
    </citation>
    <scope>NUCLEOTIDE SEQUENCE [LARGE SCALE GENOMIC DNA]</scope>
    <source>
        <strain evidence="2 8">NC_C6016</strain>
    </source>
</reference>
<proteinExistence type="predicted"/>
<dbReference type="EMBL" id="AACGFG010000002">
    <property type="protein sequence ID" value="EAK4357635.1"/>
    <property type="molecule type" value="Genomic_DNA"/>
</dbReference>
<dbReference type="RefSeq" id="WP_002783868.1">
    <property type="nucleotide sequence ID" value="NZ_AANHVQ020000012.1"/>
</dbReference>
<dbReference type="Proteomes" id="UP000557830">
    <property type="component" value="Unassembled WGS sequence"/>
</dbReference>
<evidence type="ECO:0000313" key="6">
    <source>
        <dbReference type="EMBL" id="EAL9204276.1"/>
    </source>
</evidence>
<reference evidence="10 12" key="1">
    <citation type="submission" date="2018-05" db="EMBL/GenBank/DDBJ databases">
        <authorList>
            <consortium name="NARMS: The National Antimicrobial Resistance Monitoring System"/>
        </authorList>
    </citation>
    <scope>NUCLEOTIDE SEQUENCE [LARGE SCALE GENOMIC DNA]</scope>
    <source>
        <strain evidence="6 11">CVM N17C171</strain>
        <strain evidence="5 7">CVM N17C548</strain>
        <strain evidence="3 9">FSIS11807978</strain>
        <strain evidence="1 12">FSIS1609200</strain>
        <strain evidence="4 10">FSIS1711007</strain>
    </source>
</reference>
<dbReference type="EMBL" id="AACSIE010000003">
    <property type="protein sequence ID" value="EAL9204276.1"/>
    <property type="molecule type" value="Genomic_DNA"/>
</dbReference>
<evidence type="ECO:0000313" key="12">
    <source>
        <dbReference type="Proteomes" id="UP000557830"/>
    </source>
</evidence>
<evidence type="ECO:0000313" key="1">
    <source>
        <dbReference type="EMBL" id="EAJ1077273.1"/>
    </source>
</evidence>
<evidence type="ECO:0000313" key="5">
    <source>
        <dbReference type="EMBL" id="EAL6850663.1"/>
    </source>
</evidence>
<dbReference type="GeneID" id="66543647"/>
<evidence type="ECO:0000313" key="2">
    <source>
        <dbReference type="EMBL" id="EAK1509119.1"/>
    </source>
</evidence>
<evidence type="ECO:0000313" key="11">
    <source>
        <dbReference type="Proteomes" id="UP000411403"/>
    </source>
</evidence>
<dbReference type="EMBL" id="AABUYW010000011">
    <property type="protein sequence ID" value="EAJ1077273.1"/>
    <property type="molecule type" value="Genomic_DNA"/>
</dbReference>
<dbReference type="Proteomes" id="UP000409545">
    <property type="component" value="Unassembled WGS sequence"/>
</dbReference>
<dbReference type="EMBL" id="AACQHW010000003">
    <property type="protein sequence ID" value="EAL6850663.1"/>
    <property type="molecule type" value="Genomic_DNA"/>
</dbReference>
<comment type="caution">
    <text evidence="2">The sequence shown here is derived from an EMBL/GenBank/DDBJ whole genome shotgun (WGS) entry which is preliminary data.</text>
</comment>
<gene>
    <name evidence="4" type="ORF">B9Q54_05005</name>
    <name evidence="1" type="ORF">BU953_06585</name>
    <name evidence="3" type="ORF">C6T04_01650</name>
    <name evidence="2" type="ORF">CJD00_02315</name>
    <name evidence="5" type="ORF">DSX26_04170</name>
    <name evidence="6" type="ORF">DYU70_03770</name>
</gene>
<organism evidence="2 8">
    <name type="scientific">Campylobacter coli</name>
    <dbReference type="NCBI Taxonomy" id="195"/>
    <lineage>
        <taxon>Bacteria</taxon>
        <taxon>Pseudomonadati</taxon>
        <taxon>Campylobacterota</taxon>
        <taxon>Epsilonproteobacteria</taxon>
        <taxon>Campylobacterales</taxon>
        <taxon>Campylobacteraceae</taxon>
        <taxon>Campylobacter</taxon>
    </lineage>
</organism>
<dbReference type="AlphaFoldDB" id="A0A0Q2RTN8"/>
<dbReference type="EMBL" id="AACDUL010000003">
    <property type="protein sequence ID" value="EAK1509119.1"/>
    <property type="molecule type" value="Genomic_DNA"/>
</dbReference>
<evidence type="ECO:0000313" key="8">
    <source>
        <dbReference type="Proteomes" id="UP000361993"/>
    </source>
</evidence>
<dbReference type="Proteomes" id="UP000411403">
    <property type="component" value="Unassembled WGS sequence"/>
</dbReference>
<protein>
    <submittedName>
        <fullName evidence="2">Uncharacterized protein</fullName>
    </submittedName>
</protein>
<evidence type="ECO:0000313" key="9">
    <source>
        <dbReference type="Proteomes" id="UP000365807"/>
    </source>
</evidence>
<evidence type="ECO:0000313" key="3">
    <source>
        <dbReference type="EMBL" id="EAK4357635.1"/>
    </source>
</evidence>
<dbReference type="eggNOG" id="ENOG50319A9">
    <property type="taxonomic scope" value="Bacteria"/>
</dbReference>
<dbReference type="STRING" id="195.ATE51_00794"/>
<name>A0A0Q2RTN8_CAMCO</name>
<evidence type="ECO:0000313" key="4">
    <source>
        <dbReference type="EMBL" id="EAK5103622.1"/>
    </source>
</evidence>
<dbReference type="Proteomes" id="UP000352088">
    <property type="component" value="Unassembled WGS sequence"/>
</dbReference>
<dbReference type="OrthoDB" id="5358202at2"/>
<accession>A0A0Q2RTN8</accession>
<dbReference type="Proteomes" id="UP000365807">
    <property type="component" value="Unassembled WGS sequence"/>
</dbReference>